<sequence length="143" mass="16407">MPQKLDFKKITGTNHREKRKESEKRTFRRKSYDPDFQGHWRPWGRQPWAMVSGDHGPRSPATLDFGPFSGRLSVAVSRAFSLLFSPVFFLKFLLIYWLNSSEEKLSIGCANQSTKFPIFGKAEDSVADFSPRVETRSNDVGMT</sequence>
<comment type="caution">
    <text evidence="1">The sequence shown here is derived from an EMBL/GenBank/DDBJ whole genome shotgun (WGS) entry which is preliminary data.</text>
</comment>
<name>A0ACC2MEN3_PERAE</name>
<keyword evidence="2" id="KW-1185">Reference proteome</keyword>
<gene>
    <name evidence="1" type="ORF">MRB53_005822</name>
</gene>
<evidence type="ECO:0000313" key="2">
    <source>
        <dbReference type="Proteomes" id="UP001234297"/>
    </source>
</evidence>
<dbReference type="EMBL" id="CM056810">
    <property type="protein sequence ID" value="KAJ8644074.1"/>
    <property type="molecule type" value="Genomic_DNA"/>
</dbReference>
<organism evidence="1 2">
    <name type="scientific">Persea americana</name>
    <name type="common">Avocado</name>
    <dbReference type="NCBI Taxonomy" id="3435"/>
    <lineage>
        <taxon>Eukaryota</taxon>
        <taxon>Viridiplantae</taxon>
        <taxon>Streptophyta</taxon>
        <taxon>Embryophyta</taxon>
        <taxon>Tracheophyta</taxon>
        <taxon>Spermatophyta</taxon>
        <taxon>Magnoliopsida</taxon>
        <taxon>Magnoliidae</taxon>
        <taxon>Laurales</taxon>
        <taxon>Lauraceae</taxon>
        <taxon>Persea</taxon>
    </lineage>
</organism>
<reference evidence="1 2" key="1">
    <citation type="journal article" date="2022" name="Hortic Res">
        <title>A haplotype resolved chromosomal level avocado genome allows analysis of novel avocado genes.</title>
        <authorList>
            <person name="Nath O."/>
            <person name="Fletcher S.J."/>
            <person name="Hayward A."/>
            <person name="Shaw L.M."/>
            <person name="Masouleh A.K."/>
            <person name="Furtado A."/>
            <person name="Henry R.J."/>
            <person name="Mitter N."/>
        </authorList>
    </citation>
    <scope>NUCLEOTIDE SEQUENCE [LARGE SCALE GENOMIC DNA]</scope>
    <source>
        <strain evidence="2">cv. Hass</strain>
    </source>
</reference>
<evidence type="ECO:0000313" key="1">
    <source>
        <dbReference type="EMBL" id="KAJ8644074.1"/>
    </source>
</evidence>
<proteinExistence type="predicted"/>
<accession>A0ACC2MEN3</accession>
<protein>
    <submittedName>
        <fullName evidence="1">Uncharacterized protein</fullName>
    </submittedName>
</protein>
<dbReference type="Proteomes" id="UP001234297">
    <property type="component" value="Chromosome 2"/>
</dbReference>